<accession>A0A2C4Q9Z0</accession>
<dbReference type="InterPro" id="IPR050366">
    <property type="entry name" value="BP-dependent_transpt_permease"/>
</dbReference>
<evidence type="ECO:0000256" key="5">
    <source>
        <dbReference type="ARBA" id="ARBA00022989"/>
    </source>
</evidence>
<dbReference type="Proteomes" id="UP000225997">
    <property type="component" value="Unassembled WGS sequence"/>
</dbReference>
<proteinExistence type="inferred from homology"/>
<evidence type="ECO:0000256" key="6">
    <source>
        <dbReference type="ARBA" id="ARBA00023136"/>
    </source>
</evidence>
<gene>
    <name evidence="8" type="ORF">COF40_26345</name>
</gene>
<dbReference type="CDD" id="cd06261">
    <property type="entry name" value="TM_PBP2"/>
    <property type="match status" value="1"/>
</dbReference>
<feature type="transmembrane region" description="Helical" evidence="7">
    <location>
        <begin position="35"/>
        <end position="57"/>
    </location>
</feature>
<dbReference type="PANTHER" id="PTHR43386">
    <property type="entry name" value="OLIGOPEPTIDE TRANSPORT SYSTEM PERMEASE PROTEIN APPC"/>
    <property type="match status" value="1"/>
</dbReference>
<evidence type="ECO:0000313" key="9">
    <source>
        <dbReference type="Proteomes" id="UP000225997"/>
    </source>
</evidence>
<evidence type="ECO:0000256" key="4">
    <source>
        <dbReference type="ARBA" id="ARBA00022692"/>
    </source>
</evidence>
<comment type="caution">
    <text evidence="8">The sequence shown here is derived from an EMBL/GenBank/DDBJ whole genome shotgun (WGS) entry which is preliminary data.</text>
</comment>
<feature type="transmembrane region" description="Helical" evidence="7">
    <location>
        <begin position="98"/>
        <end position="123"/>
    </location>
</feature>
<dbReference type="SUPFAM" id="SSF161098">
    <property type="entry name" value="MetI-like"/>
    <property type="match status" value="1"/>
</dbReference>
<feature type="transmembrane region" description="Helical" evidence="7">
    <location>
        <begin position="259"/>
        <end position="284"/>
    </location>
</feature>
<dbReference type="EMBL" id="NUSQ01000166">
    <property type="protein sequence ID" value="PHD61827.1"/>
    <property type="molecule type" value="Genomic_DNA"/>
</dbReference>
<dbReference type="Pfam" id="PF00528">
    <property type="entry name" value="BPD_transp_1"/>
    <property type="match status" value="1"/>
</dbReference>
<organism evidence="8 9">
    <name type="scientific">Bacillus toyonensis</name>
    <dbReference type="NCBI Taxonomy" id="155322"/>
    <lineage>
        <taxon>Bacteria</taxon>
        <taxon>Bacillati</taxon>
        <taxon>Bacillota</taxon>
        <taxon>Bacilli</taxon>
        <taxon>Bacillales</taxon>
        <taxon>Bacillaceae</taxon>
        <taxon>Bacillus</taxon>
        <taxon>Bacillus cereus group</taxon>
    </lineage>
</organism>
<dbReference type="InterPro" id="IPR035906">
    <property type="entry name" value="MetI-like_sf"/>
</dbReference>
<dbReference type="InterPro" id="IPR025966">
    <property type="entry name" value="OppC_N"/>
</dbReference>
<keyword evidence="5 7" id="KW-1133">Transmembrane helix</keyword>
<dbReference type="PROSITE" id="PS50928">
    <property type="entry name" value="ABC_TM1"/>
    <property type="match status" value="1"/>
</dbReference>
<evidence type="ECO:0000256" key="1">
    <source>
        <dbReference type="ARBA" id="ARBA00004651"/>
    </source>
</evidence>
<evidence type="ECO:0000256" key="2">
    <source>
        <dbReference type="ARBA" id="ARBA00022448"/>
    </source>
</evidence>
<evidence type="ECO:0000313" key="8">
    <source>
        <dbReference type="EMBL" id="PHD61827.1"/>
    </source>
</evidence>
<dbReference type="Gene3D" id="1.10.3720.10">
    <property type="entry name" value="MetI-like"/>
    <property type="match status" value="1"/>
</dbReference>
<dbReference type="RefSeq" id="WP_100064170.1">
    <property type="nucleotide sequence ID" value="NZ_NUSQ01000166.1"/>
</dbReference>
<keyword evidence="3" id="KW-1003">Cell membrane</keyword>
<protein>
    <submittedName>
        <fullName evidence="8">ABC transporter permease</fullName>
    </submittedName>
</protein>
<dbReference type="Pfam" id="PF12911">
    <property type="entry name" value="OppC_N"/>
    <property type="match status" value="1"/>
</dbReference>
<dbReference type="AlphaFoldDB" id="A0A2C4Q9Z0"/>
<sequence length="301" mass="33043">MSTVQIEKSIEGIKNVRTVKPKNRSVFSRLVRNKVALISLIFLVLVHVVAFLGPIFWSLNPEKIDPTNTLASWTVQHPLGTDDLGRDVLSRMLHGGRITLLVGFVSMLFTIFLGGMVGAFAGYFGGWLESILMRLTEAMMAIPNFFLALVALTVLGKSPMMIIVVIAFTSWMEIARIVYGETMKWKEQEFVEASIASGASSLRTLFGHVIPQIIPTIIVASTLGIAWSILTESAISYLGLGIQPPTPTWGNMLQNAQQYIWTSPILGVLPGMAITLVVLAYNFLGDGLRDALDPKHIKKSN</sequence>
<comment type="subcellular location">
    <subcellularLocation>
        <location evidence="1 7">Cell membrane</location>
        <topology evidence="1 7">Multi-pass membrane protein</topology>
    </subcellularLocation>
</comment>
<dbReference type="GO" id="GO:0055085">
    <property type="term" value="P:transmembrane transport"/>
    <property type="evidence" value="ECO:0007669"/>
    <property type="project" value="InterPro"/>
</dbReference>
<evidence type="ECO:0000256" key="7">
    <source>
        <dbReference type="RuleBase" id="RU363032"/>
    </source>
</evidence>
<comment type="similarity">
    <text evidence="7">Belongs to the binding-protein-dependent transport system permease family.</text>
</comment>
<feature type="transmembrane region" description="Helical" evidence="7">
    <location>
        <begin position="213"/>
        <end position="239"/>
    </location>
</feature>
<dbReference type="InterPro" id="IPR000515">
    <property type="entry name" value="MetI-like"/>
</dbReference>
<name>A0A2C4Q9Z0_9BACI</name>
<reference evidence="8 9" key="1">
    <citation type="submission" date="2017-09" db="EMBL/GenBank/DDBJ databases">
        <title>Large-scale bioinformatics analysis of Bacillus genomes uncovers conserved roles of natural products in bacterial physiology.</title>
        <authorList>
            <consortium name="Agbiome Team Llc"/>
            <person name="Bleich R.M."/>
            <person name="Grubbs K.J."/>
            <person name="Santa Maria K.C."/>
            <person name="Allen S.E."/>
            <person name="Farag S."/>
            <person name="Shank E.A."/>
            <person name="Bowers A."/>
        </authorList>
    </citation>
    <scope>NUCLEOTIDE SEQUENCE [LARGE SCALE GENOMIC DNA]</scope>
    <source>
        <strain evidence="8 9">AFS044250</strain>
    </source>
</reference>
<keyword evidence="6 7" id="KW-0472">Membrane</keyword>
<dbReference type="GO" id="GO:0005886">
    <property type="term" value="C:plasma membrane"/>
    <property type="evidence" value="ECO:0007669"/>
    <property type="project" value="UniProtKB-SubCell"/>
</dbReference>
<evidence type="ECO:0000256" key="3">
    <source>
        <dbReference type="ARBA" id="ARBA00022475"/>
    </source>
</evidence>
<dbReference type="PANTHER" id="PTHR43386:SF1">
    <property type="entry name" value="D,D-DIPEPTIDE TRANSPORT SYSTEM PERMEASE PROTEIN DDPC-RELATED"/>
    <property type="match status" value="1"/>
</dbReference>
<keyword evidence="2 7" id="KW-0813">Transport</keyword>
<keyword evidence="4 7" id="KW-0812">Transmembrane</keyword>